<evidence type="ECO:0000313" key="2">
    <source>
        <dbReference type="EMBL" id="SVC57541.1"/>
    </source>
</evidence>
<dbReference type="InterPro" id="IPR011459">
    <property type="entry name" value="DUF1565"/>
</dbReference>
<dbReference type="SUPFAM" id="SSF51126">
    <property type="entry name" value="Pectin lyase-like"/>
    <property type="match status" value="1"/>
</dbReference>
<protein>
    <recommendedName>
        <fullName evidence="1">DUF1565 domain-containing protein</fullName>
    </recommendedName>
</protein>
<organism evidence="2">
    <name type="scientific">marine metagenome</name>
    <dbReference type="NCBI Taxonomy" id="408172"/>
    <lineage>
        <taxon>unclassified sequences</taxon>
        <taxon>metagenomes</taxon>
        <taxon>ecological metagenomes</taxon>
    </lineage>
</organism>
<name>A0A382ND87_9ZZZZ</name>
<accession>A0A382ND87</accession>
<proteinExistence type="predicted"/>
<dbReference type="InterPro" id="IPR012334">
    <property type="entry name" value="Pectin_lyas_fold"/>
</dbReference>
<dbReference type="InterPro" id="IPR011050">
    <property type="entry name" value="Pectin_lyase_fold/virulence"/>
</dbReference>
<reference evidence="2" key="1">
    <citation type="submission" date="2018-05" db="EMBL/GenBank/DDBJ databases">
        <authorList>
            <person name="Lanie J.A."/>
            <person name="Ng W.-L."/>
            <person name="Kazmierczak K.M."/>
            <person name="Andrzejewski T.M."/>
            <person name="Davidsen T.M."/>
            <person name="Wayne K.J."/>
            <person name="Tettelin H."/>
            <person name="Glass J.I."/>
            <person name="Rusch D."/>
            <person name="Podicherti R."/>
            <person name="Tsui H.-C.T."/>
            <person name="Winkler M.E."/>
        </authorList>
    </citation>
    <scope>NUCLEOTIDE SEQUENCE</scope>
</reference>
<sequence length="371" mass="39974">EPGLYTVKVNHKGSIDSNQAFGLVLSYETASAITYHVGPEGNDNTGDGTTENPFFTIQKAVDTAISGDTVLVSPGTYEGAVEINMKGIILTSQFIFSGDESDIDSTRIIGVGSEPALSFVHAGNSTYVNGFTFAHIGLNNEFSLECETSYITINNCKIIDDPSESNCGSMKILDSEVDIIETTFRNINNCDLGALIIEDSYVNLDRFAILDSDNLSGLINISSSEVSFNYVTLAGNTVSEDSFIIRLMNGSELYILNSILWNEDQTEIAFSGEGAENFTSIYYTDLNGHIGNIETNGNGTTNFGITTVLNVDPIFCSSDSGNYQLSPDSPCAVFSNENEPLGAFGIGCDFMGIDNHANNPDTFKLYPAFPN</sequence>
<dbReference type="AlphaFoldDB" id="A0A382ND87"/>
<dbReference type="EMBL" id="UINC01098767">
    <property type="protein sequence ID" value="SVC57541.1"/>
    <property type="molecule type" value="Genomic_DNA"/>
</dbReference>
<feature type="non-terminal residue" evidence="2">
    <location>
        <position position="371"/>
    </location>
</feature>
<dbReference type="Pfam" id="PF07602">
    <property type="entry name" value="DUF1565"/>
    <property type="match status" value="1"/>
</dbReference>
<feature type="non-terminal residue" evidence="2">
    <location>
        <position position="1"/>
    </location>
</feature>
<evidence type="ECO:0000259" key="1">
    <source>
        <dbReference type="Pfam" id="PF07602"/>
    </source>
</evidence>
<dbReference type="Gene3D" id="2.160.20.10">
    <property type="entry name" value="Single-stranded right-handed beta-helix, Pectin lyase-like"/>
    <property type="match status" value="1"/>
</dbReference>
<gene>
    <name evidence="2" type="ORF">METZ01_LOCUS310395</name>
</gene>
<feature type="domain" description="DUF1565" evidence="1">
    <location>
        <begin position="41"/>
        <end position="189"/>
    </location>
</feature>